<dbReference type="EMBL" id="JBBMFM010000024">
    <property type="protein sequence ID" value="MEQ2425095.1"/>
    <property type="molecule type" value="Genomic_DNA"/>
</dbReference>
<organism evidence="11 12">
    <name type="scientific">Enterocloster hominis</name>
    <name type="common">ex Hitch et al. 2024</name>
    <dbReference type="NCBI Taxonomy" id="1917870"/>
    <lineage>
        <taxon>Bacteria</taxon>
        <taxon>Bacillati</taxon>
        <taxon>Bacillota</taxon>
        <taxon>Clostridia</taxon>
        <taxon>Lachnospirales</taxon>
        <taxon>Lachnospiraceae</taxon>
        <taxon>Enterocloster</taxon>
    </lineage>
</organism>
<dbReference type="PANTHER" id="PTHR35011">
    <property type="entry name" value="2,3-DIKETO-L-GULONATE TRAP TRANSPORTER SMALL PERMEASE PROTEIN YIAM"/>
    <property type="match status" value="1"/>
</dbReference>
<comment type="similarity">
    <text evidence="8">Belongs to the TRAP transporter small permease family.</text>
</comment>
<dbReference type="Pfam" id="PF04290">
    <property type="entry name" value="DctQ"/>
    <property type="match status" value="1"/>
</dbReference>
<evidence type="ECO:0000256" key="7">
    <source>
        <dbReference type="ARBA" id="ARBA00023136"/>
    </source>
</evidence>
<feature type="domain" description="Tripartite ATP-independent periplasmic transporters DctQ component" evidence="10">
    <location>
        <begin position="23"/>
        <end position="150"/>
    </location>
</feature>
<evidence type="ECO:0000259" key="10">
    <source>
        <dbReference type="Pfam" id="PF04290"/>
    </source>
</evidence>
<sequence>MKRLDRYLDLYETASFVVLLSVMTIVVFIQVICRYILKASLPWSEEVSRYCMIYTVFIGVGAGLKAGTHTGVDALVMVFPPSIKWWVILIEKVLCFALSVIFFALSAEVVIRLFQSGQKSATLFIPIAFAYVAMPLGFLGGSIRSFQNIIIHIKEGRR</sequence>
<feature type="transmembrane region" description="Helical" evidence="9">
    <location>
        <begin position="16"/>
        <end position="37"/>
    </location>
</feature>
<dbReference type="PANTHER" id="PTHR35011:SF2">
    <property type="entry name" value="2,3-DIKETO-L-GULONATE TRAP TRANSPORTER SMALL PERMEASE PROTEIN YIAM"/>
    <property type="match status" value="1"/>
</dbReference>
<proteinExistence type="inferred from homology"/>
<keyword evidence="6 9" id="KW-1133">Transmembrane helix</keyword>
<feature type="transmembrane region" description="Helical" evidence="9">
    <location>
        <begin position="49"/>
        <end position="66"/>
    </location>
</feature>
<evidence type="ECO:0000256" key="1">
    <source>
        <dbReference type="ARBA" id="ARBA00004429"/>
    </source>
</evidence>
<keyword evidence="3" id="KW-1003">Cell membrane</keyword>
<feature type="transmembrane region" description="Helical" evidence="9">
    <location>
        <begin position="86"/>
        <end position="111"/>
    </location>
</feature>
<evidence type="ECO:0000256" key="8">
    <source>
        <dbReference type="ARBA" id="ARBA00038436"/>
    </source>
</evidence>
<keyword evidence="2" id="KW-0813">Transport</keyword>
<keyword evidence="12" id="KW-1185">Reference proteome</keyword>
<feature type="transmembrane region" description="Helical" evidence="9">
    <location>
        <begin position="123"/>
        <end position="143"/>
    </location>
</feature>
<evidence type="ECO:0000256" key="5">
    <source>
        <dbReference type="ARBA" id="ARBA00022692"/>
    </source>
</evidence>
<gene>
    <name evidence="11" type="ORF">WMQ36_08935</name>
</gene>
<evidence type="ECO:0000256" key="9">
    <source>
        <dbReference type="SAM" id="Phobius"/>
    </source>
</evidence>
<keyword evidence="5 9" id="KW-0812">Transmembrane</keyword>
<name>A0ABV1D3V1_9FIRM</name>
<accession>A0ABV1D3V1</accession>
<evidence type="ECO:0000256" key="4">
    <source>
        <dbReference type="ARBA" id="ARBA00022519"/>
    </source>
</evidence>
<comment type="subcellular location">
    <subcellularLocation>
        <location evidence="1">Cell inner membrane</location>
        <topology evidence="1">Multi-pass membrane protein</topology>
    </subcellularLocation>
</comment>
<evidence type="ECO:0000256" key="6">
    <source>
        <dbReference type="ARBA" id="ARBA00022989"/>
    </source>
</evidence>
<dbReference type="InterPro" id="IPR007387">
    <property type="entry name" value="TRAP_DctQ"/>
</dbReference>
<comment type="caution">
    <text evidence="11">The sequence shown here is derived from an EMBL/GenBank/DDBJ whole genome shotgun (WGS) entry which is preliminary data.</text>
</comment>
<evidence type="ECO:0000313" key="11">
    <source>
        <dbReference type="EMBL" id="MEQ2425095.1"/>
    </source>
</evidence>
<evidence type="ECO:0000256" key="3">
    <source>
        <dbReference type="ARBA" id="ARBA00022475"/>
    </source>
</evidence>
<dbReference type="RefSeq" id="WP_025482364.1">
    <property type="nucleotide sequence ID" value="NZ_JAJFDX010000016.1"/>
</dbReference>
<keyword evidence="4" id="KW-0997">Cell inner membrane</keyword>
<dbReference type="Proteomes" id="UP001454086">
    <property type="component" value="Unassembled WGS sequence"/>
</dbReference>
<protein>
    <submittedName>
        <fullName evidence="11">TRAP transporter small permease</fullName>
    </submittedName>
</protein>
<dbReference type="InterPro" id="IPR055348">
    <property type="entry name" value="DctQ"/>
</dbReference>
<evidence type="ECO:0000256" key="2">
    <source>
        <dbReference type="ARBA" id="ARBA00022448"/>
    </source>
</evidence>
<evidence type="ECO:0000313" key="12">
    <source>
        <dbReference type="Proteomes" id="UP001454086"/>
    </source>
</evidence>
<reference evidence="11 12" key="1">
    <citation type="submission" date="2024-03" db="EMBL/GenBank/DDBJ databases">
        <title>Human intestinal bacterial collection.</title>
        <authorList>
            <person name="Pauvert C."/>
            <person name="Hitch T.C.A."/>
            <person name="Clavel T."/>
        </authorList>
    </citation>
    <scope>NUCLEOTIDE SEQUENCE [LARGE SCALE GENOMIC DNA]</scope>
    <source>
        <strain evidence="11 12">CLA-SR-H021</strain>
    </source>
</reference>
<keyword evidence="7 9" id="KW-0472">Membrane</keyword>